<feature type="binding site" evidence="11">
    <location>
        <position position="175"/>
    </location>
    <ligand>
        <name>thiamine diphosphate</name>
        <dbReference type="ChEBI" id="CHEBI:58937"/>
    </ligand>
</feature>
<comment type="function">
    <text evidence="10 11">Catalyzes the acyloin condensation reaction between C atoms 2 and 3 of pyruvate and glyceraldehyde 3-phosphate to yield 1-deoxy-D-xylulose-5-phosphate (DXP).</text>
</comment>
<dbReference type="RefSeq" id="WP_132082218.1">
    <property type="nucleotide sequence ID" value="NZ_DALZLR010000009.1"/>
</dbReference>
<evidence type="ECO:0000259" key="12">
    <source>
        <dbReference type="SMART" id="SM00861"/>
    </source>
</evidence>
<evidence type="ECO:0000313" key="13">
    <source>
        <dbReference type="EMBL" id="TCL35877.1"/>
    </source>
</evidence>
<feature type="binding site" evidence="11">
    <location>
        <position position="146"/>
    </location>
    <ligand>
        <name>Mg(2+)</name>
        <dbReference type="ChEBI" id="CHEBI:18420"/>
    </ligand>
</feature>
<dbReference type="InterPro" id="IPR033248">
    <property type="entry name" value="Transketolase_C"/>
</dbReference>
<dbReference type="FunFam" id="3.40.50.920:FF:000002">
    <property type="entry name" value="1-deoxy-D-xylulose-5-phosphate synthase"/>
    <property type="match status" value="1"/>
</dbReference>
<dbReference type="GO" id="GO:0009228">
    <property type="term" value="P:thiamine biosynthetic process"/>
    <property type="evidence" value="ECO:0007669"/>
    <property type="project" value="UniProtKB-UniRule"/>
</dbReference>
<proteinExistence type="inferred from homology"/>
<dbReference type="GO" id="GO:0016114">
    <property type="term" value="P:terpenoid biosynthetic process"/>
    <property type="evidence" value="ECO:0007669"/>
    <property type="project" value="UniProtKB-UniRule"/>
</dbReference>
<reference evidence="13 14" key="1">
    <citation type="submission" date="2019-03" db="EMBL/GenBank/DDBJ databases">
        <title>Genomic Encyclopedia of Type Strains, Phase IV (KMG-IV): sequencing the most valuable type-strain genomes for metagenomic binning, comparative biology and taxonomic classification.</title>
        <authorList>
            <person name="Goeker M."/>
        </authorList>
    </citation>
    <scope>NUCLEOTIDE SEQUENCE [LARGE SCALE GENOMIC DNA]</scope>
    <source>
        <strain evidence="13 14">DSM 15969</strain>
    </source>
</reference>
<dbReference type="Pfam" id="PF13292">
    <property type="entry name" value="DXP_synthase_N"/>
    <property type="match status" value="1"/>
</dbReference>
<feature type="binding site" evidence="11">
    <location>
        <position position="175"/>
    </location>
    <ligand>
        <name>Mg(2+)</name>
        <dbReference type="ChEBI" id="CHEBI:18420"/>
    </ligand>
</feature>
<keyword evidence="9 11" id="KW-0414">Isoprene biosynthesis</keyword>
<dbReference type="PROSITE" id="PS00802">
    <property type="entry name" value="TRANSKETOLASE_2"/>
    <property type="match status" value="1"/>
</dbReference>
<evidence type="ECO:0000313" key="14">
    <source>
        <dbReference type="Proteomes" id="UP000295063"/>
    </source>
</evidence>
<dbReference type="NCBIfam" id="NF003933">
    <property type="entry name" value="PRK05444.2-2"/>
    <property type="match status" value="1"/>
</dbReference>
<evidence type="ECO:0000256" key="5">
    <source>
        <dbReference type="ARBA" id="ARBA00022723"/>
    </source>
</evidence>
<evidence type="ECO:0000256" key="11">
    <source>
        <dbReference type="HAMAP-Rule" id="MF_00315"/>
    </source>
</evidence>
<feature type="domain" description="Transketolase-like pyrimidine-binding" evidence="12">
    <location>
        <begin position="316"/>
        <end position="480"/>
    </location>
</feature>
<evidence type="ECO:0000256" key="4">
    <source>
        <dbReference type="ARBA" id="ARBA00022679"/>
    </source>
</evidence>
<feature type="binding site" evidence="11">
    <location>
        <begin position="115"/>
        <end position="117"/>
    </location>
    <ligand>
        <name>thiamine diphosphate</name>
        <dbReference type="ChEBI" id="CHEBI:58937"/>
    </ligand>
</feature>
<dbReference type="EC" id="2.2.1.7" evidence="11"/>
<dbReference type="SMART" id="SM00861">
    <property type="entry name" value="Transket_pyr"/>
    <property type="match status" value="1"/>
</dbReference>
<dbReference type="FunFam" id="3.40.50.970:FF:000005">
    <property type="entry name" value="1-deoxy-D-xylulose-5-phosphate synthase"/>
    <property type="match status" value="1"/>
</dbReference>
<keyword evidence="4 11" id="KW-0808">Transferase</keyword>
<dbReference type="SUPFAM" id="SSF52518">
    <property type="entry name" value="Thiamin diphosphate-binding fold (THDP-binding)"/>
    <property type="match status" value="2"/>
</dbReference>
<dbReference type="GO" id="GO:0030976">
    <property type="term" value="F:thiamine pyrophosphate binding"/>
    <property type="evidence" value="ECO:0007669"/>
    <property type="project" value="UniProtKB-UniRule"/>
</dbReference>
<feature type="binding site" evidence="11">
    <location>
        <position position="367"/>
    </location>
    <ligand>
        <name>thiamine diphosphate</name>
        <dbReference type="ChEBI" id="CHEBI:58937"/>
    </ligand>
</feature>
<gene>
    <name evidence="11" type="primary">dxs</name>
    <name evidence="13" type="ORF">EV210_110121</name>
</gene>
<dbReference type="InterPro" id="IPR005477">
    <property type="entry name" value="Dxylulose-5-P_synthase"/>
</dbReference>
<dbReference type="NCBIfam" id="TIGR00204">
    <property type="entry name" value="dxs"/>
    <property type="match status" value="1"/>
</dbReference>
<comment type="cofactor">
    <cofactor evidence="11">
        <name>thiamine diphosphate</name>
        <dbReference type="ChEBI" id="CHEBI:58937"/>
    </cofactor>
    <text evidence="11">Binds 1 thiamine pyrophosphate per subunit.</text>
</comment>
<comment type="caution">
    <text evidence="13">The sequence shown here is derived from an EMBL/GenBank/DDBJ whole genome shotgun (WGS) entry which is preliminary data.</text>
</comment>
<dbReference type="OrthoDB" id="9803371at2"/>
<dbReference type="CDD" id="cd02007">
    <property type="entry name" value="TPP_DXS"/>
    <property type="match status" value="1"/>
</dbReference>
<dbReference type="EMBL" id="SLUI01000010">
    <property type="protein sequence ID" value="TCL35877.1"/>
    <property type="molecule type" value="Genomic_DNA"/>
</dbReference>
<comment type="catalytic activity">
    <reaction evidence="11">
        <text>D-glyceraldehyde 3-phosphate + pyruvate + H(+) = 1-deoxy-D-xylulose 5-phosphate + CO2</text>
        <dbReference type="Rhea" id="RHEA:12605"/>
        <dbReference type="ChEBI" id="CHEBI:15361"/>
        <dbReference type="ChEBI" id="CHEBI:15378"/>
        <dbReference type="ChEBI" id="CHEBI:16526"/>
        <dbReference type="ChEBI" id="CHEBI:57792"/>
        <dbReference type="ChEBI" id="CHEBI:59776"/>
        <dbReference type="EC" id="2.2.1.7"/>
    </reaction>
</comment>
<dbReference type="AlphaFoldDB" id="A0A4R1PUZ3"/>
<dbReference type="GO" id="GO:0019288">
    <property type="term" value="P:isopentenyl diphosphate biosynthetic process, methylerythritol 4-phosphate pathway"/>
    <property type="evidence" value="ECO:0007669"/>
    <property type="project" value="TreeGrafter"/>
</dbReference>
<dbReference type="InterPro" id="IPR049557">
    <property type="entry name" value="Transketolase_CS"/>
</dbReference>
<dbReference type="Proteomes" id="UP000295063">
    <property type="component" value="Unassembled WGS sequence"/>
</dbReference>
<protein>
    <recommendedName>
        <fullName evidence="11">1-deoxy-D-xylulose-5-phosphate synthase</fullName>
        <ecNumber evidence="11">2.2.1.7</ecNumber>
    </recommendedName>
    <alternativeName>
        <fullName evidence="11">1-deoxyxylulose-5-phosphate synthase</fullName>
        <shortName evidence="11">DXP synthase</shortName>
        <shortName evidence="11">DXPS</shortName>
    </alternativeName>
</protein>
<organism evidence="13 14">
    <name type="scientific">Anaerospora hongkongensis</name>
    <dbReference type="NCBI Taxonomy" id="244830"/>
    <lineage>
        <taxon>Bacteria</taxon>
        <taxon>Bacillati</taxon>
        <taxon>Bacillota</taxon>
        <taxon>Negativicutes</taxon>
        <taxon>Selenomonadales</taxon>
        <taxon>Sporomusaceae</taxon>
        <taxon>Anaerospora</taxon>
    </lineage>
</organism>
<evidence type="ECO:0000256" key="6">
    <source>
        <dbReference type="ARBA" id="ARBA00022842"/>
    </source>
</evidence>
<keyword evidence="5 11" id="KW-0479">Metal-binding</keyword>
<keyword evidence="6 11" id="KW-0460">Magnesium</keyword>
<dbReference type="Gene3D" id="3.40.50.970">
    <property type="match status" value="2"/>
</dbReference>
<comment type="similarity">
    <text evidence="2 11">Belongs to the transketolase family. DXPS subfamily.</text>
</comment>
<evidence type="ECO:0000256" key="8">
    <source>
        <dbReference type="ARBA" id="ARBA00023052"/>
    </source>
</evidence>
<comment type="cofactor">
    <cofactor evidence="11">
        <name>Mg(2+)</name>
        <dbReference type="ChEBI" id="CHEBI:18420"/>
    </cofactor>
    <text evidence="11">Binds 1 Mg(2+) ion per subunit.</text>
</comment>
<dbReference type="InterPro" id="IPR029061">
    <property type="entry name" value="THDP-binding"/>
</dbReference>
<dbReference type="UniPathway" id="UPA00064">
    <property type="reaction ID" value="UER00091"/>
</dbReference>
<dbReference type="GO" id="GO:0005829">
    <property type="term" value="C:cytosol"/>
    <property type="evidence" value="ECO:0007669"/>
    <property type="project" value="TreeGrafter"/>
</dbReference>
<dbReference type="InterPro" id="IPR005475">
    <property type="entry name" value="Transketolase-like_Pyr-bd"/>
</dbReference>
<feature type="binding site" evidence="11">
    <location>
        <position position="74"/>
    </location>
    <ligand>
        <name>thiamine diphosphate</name>
        <dbReference type="ChEBI" id="CHEBI:58937"/>
    </ligand>
</feature>
<comment type="pathway">
    <text evidence="1 11">Metabolic intermediate biosynthesis; 1-deoxy-D-xylulose 5-phosphate biosynthesis; 1-deoxy-D-xylulose 5-phosphate from D-glyceraldehyde 3-phosphate and pyruvate: step 1/1.</text>
</comment>
<accession>A0A4R1PUZ3</accession>
<dbReference type="Pfam" id="PF02779">
    <property type="entry name" value="Transket_pyr"/>
    <property type="match status" value="1"/>
</dbReference>
<evidence type="ECO:0000256" key="10">
    <source>
        <dbReference type="ARBA" id="ARBA00055605"/>
    </source>
</evidence>
<name>A0A4R1PUZ3_9FIRM</name>
<dbReference type="PANTHER" id="PTHR43322">
    <property type="entry name" value="1-D-DEOXYXYLULOSE 5-PHOSPHATE SYNTHASE-RELATED"/>
    <property type="match status" value="1"/>
</dbReference>
<dbReference type="CDD" id="cd07033">
    <property type="entry name" value="TPP_PYR_DXS_TK_like"/>
    <property type="match status" value="1"/>
</dbReference>
<keyword evidence="8 11" id="KW-0786">Thiamine pyrophosphate</keyword>
<evidence type="ECO:0000256" key="3">
    <source>
        <dbReference type="ARBA" id="ARBA00011738"/>
    </source>
</evidence>
<keyword evidence="7 11" id="KW-0784">Thiamine biosynthesis</keyword>
<dbReference type="PANTHER" id="PTHR43322:SF5">
    <property type="entry name" value="1-DEOXY-D-XYLULOSE-5-PHOSPHATE SYNTHASE, CHLOROPLASTIC"/>
    <property type="match status" value="1"/>
</dbReference>
<evidence type="ECO:0000256" key="2">
    <source>
        <dbReference type="ARBA" id="ARBA00011081"/>
    </source>
</evidence>
<dbReference type="GO" id="GO:0008661">
    <property type="term" value="F:1-deoxy-D-xylulose-5-phosphate synthase activity"/>
    <property type="evidence" value="ECO:0007669"/>
    <property type="project" value="UniProtKB-UniRule"/>
</dbReference>
<feature type="binding site" evidence="11">
    <location>
        <position position="286"/>
    </location>
    <ligand>
        <name>thiamine diphosphate</name>
        <dbReference type="ChEBI" id="CHEBI:58937"/>
    </ligand>
</feature>
<dbReference type="GO" id="GO:0000287">
    <property type="term" value="F:magnesium ion binding"/>
    <property type="evidence" value="ECO:0007669"/>
    <property type="project" value="UniProtKB-UniRule"/>
</dbReference>
<sequence length="628" mass="68058">MVTVLDTIEQPQDLKKLSFSQLEKLAGEIRHLIIQTIAKNGGHLAPNLGVVELTLALHKVFDSPKDKFIWDVGHQAYIHKILTGRRTKFGSIRQLNGISGFPKRNESQHDAFGTGHSSTSLSAALGLALARDLSGQKSHVLAIIGDGSLTGGQAFEALNHAGHLGTRMTVILNDNEMSIAKNVGALSEYLSKMRTTSTYSKVKHDIEYLLRRIPAIGDSVAKTAERVKDSLKYLLVPGVFFEELGFTYLGPIDGHNINSLIEVLQQTKNIDGPVLIHVITQKGKGYQPAECNAAQFHGVGPFCVETGAISKSNGNPTYTGVFGDTLIKLAESDPDIVAITAAMPEGTGLKKFASQYPKRFWDVGIAEQHAVTMAAGLAAAGKKPVVALYSTFLQRAYDQVLHDVCLQKLPVIFALDRAGIVGEDGPTHHGVFDFSFLRHIPNIIVMAPKDEAELRNMMTTAVHTNAPVAIRYPRGSGTGADITKELEILPVGKAEELIHEGTMALLAIGAMVDPCLQAAGLLAQKGISCRVINARYLKPLDGELIRRLARETGAIVTVEDNSLAGGFGSAVLEYINTNNLNWVKILRLGWSDQFIEQGSRSELLAKYGMTPEGIAESVYSFHQQFGVR</sequence>
<dbReference type="InterPro" id="IPR009014">
    <property type="entry name" value="Transketo_C/PFOR_II"/>
</dbReference>
<dbReference type="Gene3D" id="3.40.50.920">
    <property type="match status" value="1"/>
</dbReference>
<evidence type="ECO:0000256" key="9">
    <source>
        <dbReference type="ARBA" id="ARBA00023229"/>
    </source>
</evidence>
<keyword evidence="14" id="KW-1185">Reference proteome</keyword>
<evidence type="ECO:0000256" key="7">
    <source>
        <dbReference type="ARBA" id="ARBA00022977"/>
    </source>
</evidence>
<dbReference type="SUPFAM" id="SSF52922">
    <property type="entry name" value="TK C-terminal domain-like"/>
    <property type="match status" value="1"/>
</dbReference>
<comment type="subunit">
    <text evidence="3 11">Homodimer.</text>
</comment>
<dbReference type="HAMAP" id="MF_00315">
    <property type="entry name" value="DXP_synth"/>
    <property type="match status" value="1"/>
</dbReference>
<feature type="binding site" evidence="11">
    <location>
        <begin position="147"/>
        <end position="148"/>
    </location>
    <ligand>
        <name>thiamine diphosphate</name>
        <dbReference type="ChEBI" id="CHEBI:58937"/>
    </ligand>
</feature>
<dbReference type="PROSITE" id="PS00801">
    <property type="entry name" value="TRANSKETOLASE_1"/>
    <property type="match status" value="1"/>
</dbReference>
<dbReference type="Pfam" id="PF02780">
    <property type="entry name" value="Transketolase_C"/>
    <property type="match status" value="1"/>
</dbReference>
<dbReference type="InterPro" id="IPR020826">
    <property type="entry name" value="Transketolase_BS"/>
</dbReference>
<evidence type="ECO:0000256" key="1">
    <source>
        <dbReference type="ARBA" id="ARBA00004980"/>
    </source>
</evidence>